<keyword evidence="10" id="KW-0472">Membrane</keyword>
<dbReference type="SUPFAM" id="SSF47473">
    <property type="entry name" value="EF-hand"/>
    <property type="match status" value="1"/>
</dbReference>
<reference evidence="17" key="2">
    <citation type="submission" date="2025-09" db="UniProtKB">
        <authorList>
            <consortium name="Ensembl"/>
        </authorList>
    </citation>
    <scope>IDENTIFICATION</scope>
</reference>
<comment type="similarity">
    <text evidence="3">Belongs to the LanC-like protein family.</text>
</comment>
<evidence type="ECO:0000313" key="17">
    <source>
        <dbReference type="Ensembl" id="ENSVKKP00000028633.1"/>
    </source>
</evidence>
<evidence type="ECO:0000256" key="9">
    <source>
        <dbReference type="ARBA" id="ARBA00022833"/>
    </source>
</evidence>
<keyword evidence="8 15" id="KW-0479">Metal-binding</keyword>
<dbReference type="PANTHER" id="PTHR12736">
    <property type="entry name" value="LANC-LIKE PROTEIN"/>
    <property type="match status" value="1"/>
</dbReference>
<dbReference type="GO" id="GO:0005886">
    <property type="term" value="C:plasma membrane"/>
    <property type="evidence" value="ECO:0007669"/>
    <property type="project" value="UniProtKB-SubCell"/>
</dbReference>
<evidence type="ECO:0000256" key="14">
    <source>
        <dbReference type="ARBA" id="ARBA00047960"/>
    </source>
</evidence>
<dbReference type="AlphaFoldDB" id="A0A8D2LZB4"/>
<keyword evidence="5" id="KW-1003">Cell membrane</keyword>
<comment type="catalytic activity">
    <reaction evidence="11">
        <text>1-chloro-2,4-dinitrobenzene + glutathione = 2,4-dinitrophenyl-S-glutathione + chloride + H(+)</text>
        <dbReference type="Rhea" id="RHEA:51220"/>
        <dbReference type="ChEBI" id="CHEBI:15378"/>
        <dbReference type="ChEBI" id="CHEBI:17996"/>
        <dbReference type="ChEBI" id="CHEBI:34718"/>
        <dbReference type="ChEBI" id="CHEBI:57925"/>
        <dbReference type="ChEBI" id="CHEBI:133977"/>
        <dbReference type="EC" id="2.5.1.18"/>
    </reaction>
</comment>
<name>A0A8D2LZB4_VARKO</name>
<dbReference type="PRINTS" id="PR01951">
    <property type="entry name" value="LANCEUKARYTE"/>
</dbReference>
<evidence type="ECO:0000259" key="16">
    <source>
        <dbReference type="PROSITE" id="PS50222"/>
    </source>
</evidence>
<dbReference type="CDD" id="cd04794">
    <property type="entry name" value="euk_LANCL"/>
    <property type="match status" value="1"/>
</dbReference>
<dbReference type="InterPro" id="IPR020464">
    <property type="entry name" value="LanC-like_prot_euk"/>
</dbReference>
<keyword evidence="9 15" id="KW-0862">Zinc</keyword>
<feature type="binding site" evidence="15">
    <location>
        <position position="262"/>
    </location>
    <ligand>
        <name>Zn(2+)</name>
        <dbReference type="ChEBI" id="CHEBI:29105"/>
    </ligand>
</feature>
<dbReference type="EC" id="2.5.1.18" evidence="4"/>
<dbReference type="PANTHER" id="PTHR12736:SF5">
    <property type="entry name" value="GLUTATHIONE S-TRANSFERASE LANCL1"/>
    <property type="match status" value="1"/>
</dbReference>
<comment type="catalytic activity">
    <reaction evidence="14">
        <text>RX + glutathione = an S-substituted glutathione + a halide anion + H(+)</text>
        <dbReference type="Rhea" id="RHEA:16437"/>
        <dbReference type="ChEBI" id="CHEBI:15378"/>
        <dbReference type="ChEBI" id="CHEBI:16042"/>
        <dbReference type="ChEBI" id="CHEBI:17792"/>
        <dbReference type="ChEBI" id="CHEBI:57925"/>
        <dbReference type="ChEBI" id="CHEBI:90779"/>
        <dbReference type="EC" id="2.5.1.18"/>
    </reaction>
</comment>
<evidence type="ECO:0000313" key="18">
    <source>
        <dbReference type="Proteomes" id="UP000694545"/>
    </source>
</evidence>
<dbReference type="GO" id="GO:0005737">
    <property type="term" value="C:cytoplasm"/>
    <property type="evidence" value="ECO:0007669"/>
    <property type="project" value="UniProtKB-SubCell"/>
</dbReference>
<dbReference type="PRINTS" id="PR01950">
    <property type="entry name" value="LANCSUPER"/>
</dbReference>
<sequence>MAQRAFPNPFADYDKSLATGYFDSSGRLTLEFTQHLNNKIRELLQQMERGLKSADPRDCTGYTGWAGIALLYLHLHDVYGDPSYLQMAQEYVKKSLSCLTKRSITFLCGDAGPLAVAAVVYHKLQNNKQAEDCITRLLHLSKLDARVPDEMLYGRMGYLYALLFVNKHFGEEKIPQSHIQQVCEAVVASGEDLAKRRNFTVKSPLMYEWYQEYFVGAAHGLAGIYYYLMQVFGEQKYLSDALQCAEVIWQWGLLKKGYGLCHGTAGNAYAFLSLYNLTQDMKYLYRACKFAEWCLSYGQHGCRTPDTPFSLFEDFKEAFLLFDRTGEAKITLSQVGDVIRALGQNPTNAEIKKILGNPSNEEMNAKKIGFEEFLPMLQAAANNKDQGGFEDFVEGLRVFDKEGNGTVMGAELRHVLATLGEKMKEEEVEELMKGQEDSNGCINYEAFVRHIMSI</sequence>
<keyword evidence="7" id="KW-0808">Transferase</keyword>
<dbReference type="GO" id="GO:0005509">
    <property type="term" value="F:calcium ion binding"/>
    <property type="evidence" value="ECO:0007669"/>
    <property type="project" value="InterPro"/>
</dbReference>
<evidence type="ECO:0000256" key="7">
    <source>
        <dbReference type="ARBA" id="ARBA00022679"/>
    </source>
</evidence>
<dbReference type="Pfam" id="PF05147">
    <property type="entry name" value="LANC_like"/>
    <property type="match status" value="1"/>
</dbReference>
<dbReference type="InterPro" id="IPR007822">
    <property type="entry name" value="LANC-like"/>
</dbReference>
<proteinExistence type="inferred from homology"/>
<dbReference type="PROSITE" id="PS50222">
    <property type="entry name" value="EF_HAND_2"/>
    <property type="match status" value="2"/>
</dbReference>
<dbReference type="Ensembl" id="ENSVKKT00000029317.1">
    <property type="protein sequence ID" value="ENSVKKP00000028633.1"/>
    <property type="gene ID" value="ENSVKKG00000018495.1"/>
</dbReference>
<dbReference type="GO" id="GO:0031179">
    <property type="term" value="P:peptide modification"/>
    <property type="evidence" value="ECO:0007669"/>
    <property type="project" value="InterPro"/>
</dbReference>
<dbReference type="FunFam" id="1.10.238.10:FF:000019">
    <property type="entry name" value="Myosin light chain 1 skeletal"/>
    <property type="match status" value="1"/>
</dbReference>
<keyword evidence="6" id="KW-0963">Cytoplasm</keyword>
<protein>
    <recommendedName>
        <fullName evidence="12">Glutathione S-transferase LANCL1</fullName>
        <ecNumber evidence="4">2.5.1.18</ecNumber>
    </recommendedName>
    <alternativeName>
        <fullName evidence="13">LanC-like protein 1</fullName>
    </alternativeName>
</protein>
<dbReference type="Gene3D" id="1.10.238.10">
    <property type="entry name" value="EF-hand"/>
    <property type="match status" value="2"/>
</dbReference>
<dbReference type="GO" id="GO:0004364">
    <property type="term" value="F:glutathione transferase activity"/>
    <property type="evidence" value="ECO:0007669"/>
    <property type="project" value="UniProtKB-EC"/>
</dbReference>
<feature type="binding site" evidence="15">
    <location>
        <position position="261"/>
    </location>
    <ligand>
        <name>Zn(2+)</name>
        <dbReference type="ChEBI" id="CHEBI:29105"/>
    </ligand>
</feature>
<gene>
    <name evidence="17" type="primary">LANCL1</name>
</gene>
<evidence type="ECO:0000256" key="10">
    <source>
        <dbReference type="ARBA" id="ARBA00023136"/>
    </source>
</evidence>
<evidence type="ECO:0000256" key="4">
    <source>
        <dbReference type="ARBA" id="ARBA00012452"/>
    </source>
</evidence>
<evidence type="ECO:0000256" key="12">
    <source>
        <dbReference type="ARBA" id="ARBA00039457"/>
    </source>
</evidence>
<keyword evidence="18" id="KW-1185">Reference proteome</keyword>
<accession>A0A8D2LZB4</accession>
<evidence type="ECO:0000256" key="5">
    <source>
        <dbReference type="ARBA" id="ARBA00022475"/>
    </source>
</evidence>
<feature type="domain" description="EF-hand" evidence="16">
    <location>
        <begin position="310"/>
        <end position="345"/>
    </location>
</feature>
<evidence type="ECO:0000256" key="6">
    <source>
        <dbReference type="ARBA" id="ARBA00022490"/>
    </source>
</evidence>
<dbReference type="GO" id="GO:0005975">
    <property type="term" value="P:carbohydrate metabolic process"/>
    <property type="evidence" value="ECO:0007669"/>
    <property type="project" value="InterPro"/>
</dbReference>
<dbReference type="SMART" id="SM01260">
    <property type="entry name" value="LANC_like"/>
    <property type="match status" value="1"/>
</dbReference>
<evidence type="ECO:0000256" key="8">
    <source>
        <dbReference type="ARBA" id="ARBA00022723"/>
    </source>
</evidence>
<evidence type="ECO:0000256" key="11">
    <source>
        <dbReference type="ARBA" id="ARBA00035808"/>
    </source>
</evidence>
<evidence type="ECO:0000256" key="13">
    <source>
        <dbReference type="ARBA" id="ARBA00043169"/>
    </source>
</evidence>
<evidence type="ECO:0000256" key="2">
    <source>
        <dbReference type="ARBA" id="ARBA00004496"/>
    </source>
</evidence>
<evidence type="ECO:0000256" key="1">
    <source>
        <dbReference type="ARBA" id="ARBA00004202"/>
    </source>
</evidence>
<dbReference type="SUPFAM" id="SSF158745">
    <property type="entry name" value="LanC-like"/>
    <property type="match status" value="1"/>
</dbReference>
<comment type="subcellular location">
    <subcellularLocation>
        <location evidence="1">Cell membrane</location>
        <topology evidence="1">Peripheral membrane protein</topology>
    </subcellularLocation>
    <subcellularLocation>
        <location evidence="2">Cytoplasm</location>
    </subcellularLocation>
</comment>
<dbReference type="Proteomes" id="UP000694545">
    <property type="component" value="Unplaced"/>
</dbReference>
<evidence type="ECO:0000256" key="15">
    <source>
        <dbReference type="PIRSR" id="PIRSR607822-1"/>
    </source>
</evidence>
<evidence type="ECO:0000256" key="3">
    <source>
        <dbReference type="ARBA" id="ARBA00007179"/>
    </source>
</evidence>
<dbReference type="InterPro" id="IPR011992">
    <property type="entry name" value="EF-hand-dom_pair"/>
</dbReference>
<organism evidence="17 18">
    <name type="scientific">Varanus komodoensis</name>
    <name type="common">Komodo dragon</name>
    <dbReference type="NCBI Taxonomy" id="61221"/>
    <lineage>
        <taxon>Eukaryota</taxon>
        <taxon>Metazoa</taxon>
        <taxon>Chordata</taxon>
        <taxon>Craniata</taxon>
        <taxon>Vertebrata</taxon>
        <taxon>Euteleostomi</taxon>
        <taxon>Lepidosauria</taxon>
        <taxon>Squamata</taxon>
        <taxon>Bifurcata</taxon>
        <taxon>Unidentata</taxon>
        <taxon>Episquamata</taxon>
        <taxon>Toxicofera</taxon>
        <taxon>Anguimorpha</taxon>
        <taxon>Paleoanguimorpha</taxon>
        <taxon>Varanoidea</taxon>
        <taxon>Varanidae</taxon>
        <taxon>Varanus</taxon>
    </lineage>
</organism>
<feature type="domain" description="EF-hand" evidence="16">
    <location>
        <begin position="387"/>
        <end position="422"/>
    </location>
</feature>
<dbReference type="Gene3D" id="1.50.10.10">
    <property type="match status" value="2"/>
</dbReference>
<reference evidence="17" key="1">
    <citation type="submission" date="2025-08" db="UniProtKB">
        <authorList>
            <consortium name="Ensembl"/>
        </authorList>
    </citation>
    <scope>IDENTIFICATION</scope>
</reference>
<dbReference type="InterPro" id="IPR012341">
    <property type="entry name" value="6hp_glycosidase-like_sf"/>
</dbReference>
<dbReference type="InterPro" id="IPR002048">
    <property type="entry name" value="EF_hand_dom"/>
</dbReference>